<comment type="caution">
    <text evidence="2">The sequence shown here is derived from an EMBL/GenBank/DDBJ whole genome shotgun (WGS) entry which is preliminary data.</text>
</comment>
<dbReference type="Proteomes" id="UP001642360">
    <property type="component" value="Unassembled WGS sequence"/>
</dbReference>
<feature type="compositionally biased region" description="Basic and acidic residues" evidence="1">
    <location>
        <begin position="151"/>
        <end position="191"/>
    </location>
</feature>
<feature type="compositionally biased region" description="Basic and acidic residues" evidence="1">
    <location>
        <begin position="205"/>
        <end position="218"/>
    </location>
</feature>
<feature type="compositionally biased region" description="Polar residues" evidence="1">
    <location>
        <begin position="39"/>
        <end position="59"/>
    </location>
</feature>
<evidence type="ECO:0000256" key="1">
    <source>
        <dbReference type="SAM" id="MobiDB-lite"/>
    </source>
</evidence>
<reference evidence="2 3" key="1">
    <citation type="submission" date="2024-02" db="EMBL/GenBank/DDBJ databases">
        <authorList>
            <person name="Vignale AGUSTIN F."/>
            <person name="Sosa J E."/>
            <person name="Modenutti C."/>
        </authorList>
    </citation>
    <scope>NUCLEOTIDE SEQUENCE [LARGE SCALE GENOMIC DNA]</scope>
</reference>
<keyword evidence="3" id="KW-1185">Reference proteome</keyword>
<organism evidence="2 3">
    <name type="scientific">Ilex paraguariensis</name>
    <name type="common">yerba mate</name>
    <dbReference type="NCBI Taxonomy" id="185542"/>
    <lineage>
        <taxon>Eukaryota</taxon>
        <taxon>Viridiplantae</taxon>
        <taxon>Streptophyta</taxon>
        <taxon>Embryophyta</taxon>
        <taxon>Tracheophyta</taxon>
        <taxon>Spermatophyta</taxon>
        <taxon>Magnoliopsida</taxon>
        <taxon>eudicotyledons</taxon>
        <taxon>Gunneridae</taxon>
        <taxon>Pentapetalae</taxon>
        <taxon>asterids</taxon>
        <taxon>campanulids</taxon>
        <taxon>Aquifoliales</taxon>
        <taxon>Aquifoliaceae</taxon>
        <taxon>Ilex</taxon>
    </lineage>
</organism>
<evidence type="ECO:0000313" key="2">
    <source>
        <dbReference type="EMBL" id="CAK9145527.1"/>
    </source>
</evidence>
<feature type="region of interest" description="Disordered" evidence="1">
    <location>
        <begin position="1"/>
        <end position="224"/>
    </location>
</feature>
<protein>
    <submittedName>
        <fullName evidence="2">Uncharacterized protein</fullName>
    </submittedName>
</protein>
<feature type="compositionally biased region" description="Basic and acidic residues" evidence="1">
    <location>
        <begin position="114"/>
        <end position="143"/>
    </location>
</feature>
<name>A0ABC8RU48_9AQUA</name>
<dbReference type="AlphaFoldDB" id="A0ABC8RU48"/>
<feature type="compositionally biased region" description="Basic and acidic residues" evidence="1">
    <location>
        <begin position="64"/>
        <end position="79"/>
    </location>
</feature>
<accession>A0ABC8RU48</accession>
<dbReference type="EMBL" id="CAUOFW020001502">
    <property type="protein sequence ID" value="CAK9145527.1"/>
    <property type="molecule type" value="Genomic_DNA"/>
</dbReference>
<gene>
    <name evidence="2" type="ORF">ILEXP_LOCUS13348</name>
</gene>
<feature type="compositionally biased region" description="Basic and acidic residues" evidence="1">
    <location>
        <begin position="92"/>
        <end position="107"/>
    </location>
</feature>
<proteinExistence type="predicted"/>
<feature type="compositionally biased region" description="Basic and acidic residues" evidence="1">
    <location>
        <begin position="18"/>
        <end position="38"/>
    </location>
</feature>
<evidence type="ECO:0000313" key="3">
    <source>
        <dbReference type="Proteomes" id="UP001642360"/>
    </source>
</evidence>
<sequence length="224" mass="24260">MGCGESKHQVATGNTIISKKDDTKSSEGIEIIPEKATNDTHTNTLPSDQQEESGISNCDSGVCHVKENEIEDQDKKDPDGLTVKNIEDENVDSEKDGSVKESKHGGEAVDDEKEVSGDIELKKEDQKGDESSYVLRRDEENIEAKMGAAEENVKLDDVAEEKGSVAETKPETMNEETVKAVNEENPAKDGEVVPPIAAKETATTAEEKVPSANEERATETSTKI</sequence>